<gene>
    <name evidence="2" type="ORF">BV133_2325</name>
    <name evidence="3" type="ORF">BVIRIDIS_18320</name>
</gene>
<dbReference type="EMBL" id="LN907867">
    <property type="protein sequence ID" value="CUU42817.1"/>
    <property type="molecule type" value="Genomic_DNA"/>
</dbReference>
<dbReference type="KEGG" id="bvr:BVIR_2386"/>
<organism evidence="3 4">
    <name type="scientific">Blastochloris viridis</name>
    <name type="common">Rhodopseudomonas viridis</name>
    <dbReference type="NCBI Taxonomy" id="1079"/>
    <lineage>
        <taxon>Bacteria</taxon>
        <taxon>Pseudomonadati</taxon>
        <taxon>Pseudomonadota</taxon>
        <taxon>Alphaproteobacteria</taxon>
        <taxon>Hyphomicrobiales</taxon>
        <taxon>Blastochloridaceae</taxon>
        <taxon>Blastochloris</taxon>
    </lineage>
</organism>
<dbReference type="AlphaFoldDB" id="A0A0H5BPV4"/>
<evidence type="ECO:0000259" key="1">
    <source>
        <dbReference type="Pfam" id="PF11127"/>
    </source>
</evidence>
<dbReference type="OrthoDB" id="9804804at2"/>
<evidence type="ECO:0000313" key="2">
    <source>
        <dbReference type="EMBL" id="BAR99918.1"/>
    </source>
</evidence>
<reference evidence="3" key="2">
    <citation type="submission" date="2015-11" db="EMBL/GenBank/DDBJ databases">
        <authorList>
            <person name="Zhang Y."/>
            <person name="Guo Z."/>
        </authorList>
    </citation>
    <scope>NUCLEOTIDE SEQUENCE</scope>
    <source>
        <strain evidence="3">1</strain>
    </source>
</reference>
<evidence type="ECO:0000313" key="3">
    <source>
        <dbReference type="EMBL" id="CUU42817.1"/>
    </source>
</evidence>
<reference evidence="2" key="1">
    <citation type="journal article" date="2015" name="Genome Announc.">
        <title>Complete Genome Sequence of the Bacteriochlorophyll b-Producing Photosynthetic Bacterium Blastochloris viridis.</title>
        <authorList>
            <person name="Tsukatani Y."/>
            <person name="Hirose Y."/>
            <person name="Harada J."/>
            <person name="Misawa N."/>
            <person name="Mori K."/>
            <person name="Inoue K."/>
            <person name="Tamiaki H."/>
        </authorList>
    </citation>
    <scope>NUCLEOTIDE SEQUENCE [LARGE SCALE GENOMIC DNA]</scope>
    <source>
        <strain evidence="2">DSM 133</strain>
    </source>
</reference>
<sequence length="64" mass="6650">MTKNMGGVDRALRVVAGIGLLAFALLSDSTYAWAGWIGVVPLATAMLGWCPAYSMVGLSTCSRA</sequence>
<dbReference type="Pfam" id="PF11127">
    <property type="entry name" value="YgaP-like_TM"/>
    <property type="match status" value="1"/>
</dbReference>
<accession>A0A0H5BPV4</accession>
<evidence type="ECO:0000313" key="4">
    <source>
        <dbReference type="Proteomes" id="UP000065734"/>
    </source>
</evidence>
<proteinExistence type="predicted"/>
<feature type="domain" description="Inner membrane protein YgaP-like transmembrane" evidence="1">
    <location>
        <begin position="1"/>
        <end position="63"/>
    </location>
</feature>
<name>A0A0H5BPV4_BLAVI</name>
<protein>
    <recommendedName>
        <fullName evidence="1">Inner membrane protein YgaP-like transmembrane domain-containing protein</fullName>
    </recommendedName>
</protein>
<dbReference type="STRING" id="1079.BVIR_2386"/>
<dbReference type="RefSeq" id="WP_055038849.1">
    <property type="nucleotide sequence ID" value="NZ_AP014854.2"/>
</dbReference>
<dbReference type="Proteomes" id="UP000065734">
    <property type="component" value="Chromosome I"/>
</dbReference>
<dbReference type="EMBL" id="AP014854">
    <property type="protein sequence ID" value="BAR99918.1"/>
    <property type="molecule type" value="Genomic_DNA"/>
</dbReference>
<keyword evidence="4" id="KW-1185">Reference proteome</keyword>
<reference evidence="4" key="3">
    <citation type="journal article" date="2016" name="Genome Announc.">
        <title>Revised genome sequence of the purple photosynthetic bacterium Blastochloris viridis.</title>
        <authorList>
            <person name="Liu L.N."/>
            <person name="Faulkner M."/>
            <person name="Liu X."/>
            <person name="Huang F."/>
            <person name="Darby A.C."/>
            <person name="Hall N."/>
        </authorList>
    </citation>
    <scope>NUCLEOTIDE SEQUENCE [LARGE SCALE GENOMIC DNA]</scope>
    <source>
        <strain evidence="4">ATCC 19567 / DSM 133 / F</strain>
    </source>
</reference>
<dbReference type="InterPro" id="IPR021309">
    <property type="entry name" value="YgaP-like_TM"/>
</dbReference>